<feature type="transmembrane region" description="Helical" evidence="1">
    <location>
        <begin position="100"/>
        <end position="119"/>
    </location>
</feature>
<evidence type="ECO:0000313" key="2">
    <source>
        <dbReference type="EMBL" id="KAG8187670.1"/>
    </source>
</evidence>
<feature type="transmembrane region" description="Helical" evidence="1">
    <location>
        <begin position="139"/>
        <end position="157"/>
    </location>
</feature>
<name>A0AAV6UW23_9ARAC</name>
<protein>
    <submittedName>
        <fullName evidence="2">Uncharacterized protein</fullName>
    </submittedName>
</protein>
<dbReference type="Proteomes" id="UP000827092">
    <property type="component" value="Unassembled WGS sequence"/>
</dbReference>
<keyword evidence="3" id="KW-1185">Reference proteome</keyword>
<evidence type="ECO:0000256" key="1">
    <source>
        <dbReference type="SAM" id="Phobius"/>
    </source>
</evidence>
<dbReference type="EMBL" id="JAFNEN010000263">
    <property type="protein sequence ID" value="KAG8187670.1"/>
    <property type="molecule type" value="Genomic_DNA"/>
</dbReference>
<keyword evidence="1" id="KW-0812">Transmembrane</keyword>
<keyword evidence="1" id="KW-1133">Transmembrane helix</keyword>
<evidence type="ECO:0000313" key="3">
    <source>
        <dbReference type="Proteomes" id="UP000827092"/>
    </source>
</evidence>
<proteinExistence type="predicted"/>
<sequence>MQGRHLTRSDITQRKHVHVQYKTHRLYNPRSFPPEKSPIPSLYPFSPLLSLLYHLSLSLSLHPLIFASSFSSSLHPFALFSPLRSVIFVFSLFRLSSSPLLSIYSPLLTIFLTLCLFRLSPSLYFPLFLSSFSPSNYSISQFSPLRFFIIPFCLFRLSIFSSSFFLSPLLSIPSLNFLPFVASFSPSVYSVSQFSPLRFVFLPFCLFVFPFAPFHRVRSIPLRLFCRLSCTPPPHSLPGWATICKIWLVID</sequence>
<feature type="transmembrane region" description="Helical" evidence="1">
    <location>
        <begin position="164"/>
        <end position="184"/>
    </location>
</feature>
<reference evidence="2 3" key="1">
    <citation type="journal article" date="2022" name="Nat. Ecol. Evol.">
        <title>A masculinizing supergene underlies an exaggerated male reproductive morph in a spider.</title>
        <authorList>
            <person name="Hendrickx F."/>
            <person name="De Corte Z."/>
            <person name="Sonet G."/>
            <person name="Van Belleghem S.M."/>
            <person name="Kostlbacher S."/>
            <person name="Vangestel C."/>
        </authorList>
    </citation>
    <scope>NUCLEOTIDE SEQUENCE [LARGE SCALE GENOMIC DNA]</scope>
    <source>
        <strain evidence="2">W744_W776</strain>
    </source>
</reference>
<organism evidence="2 3">
    <name type="scientific">Oedothorax gibbosus</name>
    <dbReference type="NCBI Taxonomy" id="931172"/>
    <lineage>
        <taxon>Eukaryota</taxon>
        <taxon>Metazoa</taxon>
        <taxon>Ecdysozoa</taxon>
        <taxon>Arthropoda</taxon>
        <taxon>Chelicerata</taxon>
        <taxon>Arachnida</taxon>
        <taxon>Araneae</taxon>
        <taxon>Araneomorphae</taxon>
        <taxon>Entelegynae</taxon>
        <taxon>Araneoidea</taxon>
        <taxon>Linyphiidae</taxon>
        <taxon>Erigoninae</taxon>
        <taxon>Oedothorax</taxon>
    </lineage>
</organism>
<dbReference type="AlphaFoldDB" id="A0AAV6UW23"/>
<comment type="caution">
    <text evidence="2">The sequence shown here is derived from an EMBL/GenBank/DDBJ whole genome shotgun (WGS) entry which is preliminary data.</text>
</comment>
<accession>A0AAV6UW23</accession>
<feature type="transmembrane region" description="Helical" evidence="1">
    <location>
        <begin position="196"/>
        <end position="214"/>
    </location>
</feature>
<gene>
    <name evidence="2" type="ORF">JTE90_025199</name>
</gene>
<keyword evidence="1" id="KW-0472">Membrane</keyword>